<dbReference type="PRINTS" id="PR00702">
    <property type="entry name" value="ACRIFLAVINRP"/>
</dbReference>
<feature type="transmembrane region" description="Helical" evidence="1">
    <location>
        <begin position="431"/>
        <end position="451"/>
    </location>
</feature>
<dbReference type="PANTHER" id="PTHR32063">
    <property type="match status" value="1"/>
</dbReference>
<feature type="transmembrane region" description="Helical" evidence="1">
    <location>
        <begin position="986"/>
        <end position="1012"/>
    </location>
</feature>
<accession>A0ABM9DK37</accession>
<name>A0ABM9DK37_9HYPH</name>
<sequence length="1039" mass="111003">MKISEGFIRRPIATSLLMAALALAGIAAYPLLPVASLPQVDFPTIQVSATLPGASPDTMASSVAAPLERQFGQVSGITQMTSTSTLGRTSITLQFDLSRNIDSAAQDVQAAITVAGRQLPPTLSAPPSYRKVNPADSPILILGASSDTMPLTEVDDYADNVLAQQISQVPGVAQVIIGGEQKPSVRIQVDPGRLAATGLTLEDVRGVIVDATANAAKGTTNGAQRSFTIAVNDQLTTPSEYDNVILAYRSGAPIRVRDVGHAVAGPEDTTIAAWNGNKRSIILQVFKQPSANVVDTVDQIKALMPQFAAVIPAAMKVDTIVDRTQTIRASVADVEFTLGLTMALVVMVILLFLRNFWATVIPAITVPLSLLGSAALMYLFGFSLDNLSLMALSISIGFVVDDAIVVVENIYRYVEEGETPLNAALKGAREIGFTVLSISISLVAVFIPLLLMGGIVGRLFQEFAITVTAAITVSALVSLTLTPMLASRFLRRESDEHSRIYRAIDGMFEALIGFYRRTLDIVLRHQFITLLVFFANIALTAYLFMDIPKGFFPVQDNGLILGISEAAQDVSPAEMQRLQVALGEIVGRDPDVAAFGSVLGGGVNTPNTGRFFIALKPREERTASATDVINRLRPQLAAVQGAALFLQPAQDITVGGRLARAQYQYTLQDANLDELTAWAPRLLEKLKTLPELTDVTTDQQANAPQLTVTINRDQAARFGIQPRVIDDTLNDAFGQRQVARYFTQVNSYNVILEVPPAMQGSVSTLDQIYLKSPATGEAVPLSTLVTVDTRKVGPLSVSHQSQFAAVTLSFNLAPGVALGEAVNAVNQAAVEIGKPSSLIGTFQGSAQAFQSSLSSEPILIAAALIVVYIILGMLYESYVHPLTILSTLPSAGLGALLMFRIAGFDLSVIGIIGIILLIGIVKKNGIMLVDFAIAGERERGLAPLDAIRQACLLRFRPILMTTMAALLGGVPLMLGTGSGSELRQPLGYAMVGGLALSQVLTLYTTPIVYLYLDRLQHWLKGARRGEKVEAAEPEFTPAE</sequence>
<feature type="transmembrane region" description="Helical" evidence="1">
    <location>
        <begin position="858"/>
        <end position="875"/>
    </location>
</feature>
<dbReference type="EMBL" id="CAKXZT010000038">
    <property type="protein sequence ID" value="CAH2396430.1"/>
    <property type="molecule type" value="Genomic_DNA"/>
</dbReference>
<dbReference type="RefSeq" id="WP_301942466.1">
    <property type="nucleotide sequence ID" value="NZ_CAKXZT010000038.1"/>
</dbReference>
<keyword evidence="1" id="KW-0812">Transmembrane</keyword>
<reference evidence="2 3" key="1">
    <citation type="submission" date="2022-03" db="EMBL/GenBank/DDBJ databases">
        <authorList>
            <person name="Brunel B."/>
        </authorList>
    </citation>
    <scope>NUCLEOTIDE SEQUENCE [LARGE SCALE GENOMIC DNA]</scope>
    <source>
        <strain evidence="2">STM5069sample</strain>
    </source>
</reference>
<feature type="transmembrane region" description="Helical" evidence="1">
    <location>
        <begin position="895"/>
        <end position="921"/>
    </location>
</feature>
<dbReference type="InterPro" id="IPR001036">
    <property type="entry name" value="Acrflvin-R"/>
</dbReference>
<dbReference type="PANTHER" id="PTHR32063:SF30">
    <property type="entry name" value="ACRB_ACRD_ACRF FAMILY PROTEIN"/>
    <property type="match status" value="1"/>
</dbReference>
<evidence type="ECO:0000256" key="1">
    <source>
        <dbReference type="SAM" id="Phobius"/>
    </source>
</evidence>
<dbReference type="Gene3D" id="3.30.70.1440">
    <property type="entry name" value="Multidrug efflux transporter AcrB pore domain"/>
    <property type="match status" value="1"/>
</dbReference>
<keyword evidence="1" id="KW-1133">Transmembrane helix</keyword>
<dbReference type="Pfam" id="PF00873">
    <property type="entry name" value="ACR_tran"/>
    <property type="match status" value="1"/>
</dbReference>
<proteinExistence type="predicted"/>
<feature type="transmembrane region" description="Helical" evidence="1">
    <location>
        <begin position="463"/>
        <end position="487"/>
    </location>
</feature>
<dbReference type="SUPFAM" id="SSF82714">
    <property type="entry name" value="Multidrug efflux transporter AcrB TolC docking domain, DN and DC subdomains"/>
    <property type="match status" value="2"/>
</dbReference>
<feature type="transmembrane region" description="Helical" evidence="1">
    <location>
        <begin position="336"/>
        <end position="353"/>
    </location>
</feature>
<feature type="transmembrane region" description="Helical" evidence="1">
    <location>
        <begin position="527"/>
        <end position="545"/>
    </location>
</feature>
<evidence type="ECO:0000313" key="3">
    <source>
        <dbReference type="Proteomes" id="UP001153050"/>
    </source>
</evidence>
<keyword evidence="1" id="KW-0472">Membrane</keyword>
<dbReference type="Gene3D" id="3.30.70.1320">
    <property type="entry name" value="Multidrug efflux transporter AcrB pore domain like"/>
    <property type="match status" value="1"/>
</dbReference>
<feature type="transmembrane region" description="Helical" evidence="1">
    <location>
        <begin position="957"/>
        <end position="974"/>
    </location>
</feature>
<organism evidence="2 3">
    <name type="scientific">Mesorhizobium escarrei</name>
    <dbReference type="NCBI Taxonomy" id="666018"/>
    <lineage>
        <taxon>Bacteria</taxon>
        <taxon>Pseudomonadati</taxon>
        <taxon>Pseudomonadota</taxon>
        <taxon>Alphaproteobacteria</taxon>
        <taxon>Hyphomicrobiales</taxon>
        <taxon>Phyllobacteriaceae</taxon>
        <taxon>Mesorhizobium</taxon>
    </lineage>
</organism>
<protein>
    <submittedName>
        <fullName evidence="2">Multidrug efflux pump RND permease subunit MdtB</fullName>
    </submittedName>
</protein>
<dbReference type="Proteomes" id="UP001153050">
    <property type="component" value="Unassembled WGS sequence"/>
</dbReference>
<gene>
    <name evidence="2" type="primary">mdtB</name>
    <name evidence="2" type="ORF">MES5069_1320010</name>
</gene>
<dbReference type="InterPro" id="IPR027463">
    <property type="entry name" value="AcrB_DN_DC_subdom"/>
</dbReference>
<dbReference type="Gene3D" id="3.30.70.1430">
    <property type="entry name" value="Multidrug efflux transporter AcrB pore domain"/>
    <property type="match status" value="2"/>
</dbReference>
<evidence type="ECO:0000313" key="2">
    <source>
        <dbReference type="EMBL" id="CAH2396430.1"/>
    </source>
</evidence>
<comment type="caution">
    <text evidence="2">The sequence shown here is derived from an EMBL/GenBank/DDBJ whole genome shotgun (WGS) entry which is preliminary data.</text>
</comment>
<keyword evidence="3" id="KW-1185">Reference proteome</keyword>
<dbReference type="Gene3D" id="3.30.2090.10">
    <property type="entry name" value="Multidrug efflux transporter AcrB TolC docking domain, DN and DC subdomains"/>
    <property type="match status" value="2"/>
</dbReference>
<feature type="transmembrane region" description="Helical" evidence="1">
    <location>
        <begin position="360"/>
        <end position="381"/>
    </location>
</feature>
<dbReference type="SUPFAM" id="SSF82693">
    <property type="entry name" value="Multidrug efflux transporter AcrB pore domain, PN1, PN2, PC1 and PC2 subdomains"/>
    <property type="match status" value="3"/>
</dbReference>
<dbReference type="Gene3D" id="1.20.1640.10">
    <property type="entry name" value="Multidrug efflux transporter AcrB transmembrane domain"/>
    <property type="match status" value="2"/>
</dbReference>
<dbReference type="SUPFAM" id="SSF82866">
    <property type="entry name" value="Multidrug efflux transporter AcrB transmembrane domain"/>
    <property type="match status" value="2"/>
</dbReference>